<name>A0A448TUZ0_9PAST</name>
<gene>
    <name evidence="1" type="ORF">NCTC12871_01228</name>
</gene>
<keyword evidence="2" id="KW-1185">Reference proteome</keyword>
<organism evidence="1 2">
    <name type="scientific">Actinobacillus delphinicola</name>
    <dbReference type="NCBI Taxonomy" id="51161"/>
    <lineage>
        <taxon>Bacteria</taxon>
        <taxon>Pseudomonadati</taxon>
        <taxon>Pseudomonadota</taxon>
        <taxon>Gammaproteobacteria</taxon>
        <taxon>Pasteurellales</taxon>
        <taxon>Pasteurellaceae</taxon>
        <taxon>Actinobacillus</taxon>
    </lineage>
</organism>
<dbReference type="InterPro" id="IPR009752">
    <property type="entry name" value="Phage_Mu_GpJ"/>
</dbReference>
<evidence type="ECO:0000313" key="1">
    <source>
        <dbReference type="EMBL" id="VEJ09745.1"/>
    </source>
</evidence>
<accession>A0A448TUZ0</accession>
<dbReference type="KEGG" id="adp:NCTC12871_01228"/>
<dbReference type="OrthoDB" id="9812088at2"/>
<reference evidence="1 2" key="1">
    <citation type="submission" date="2018-12" db="EMBL/GenBank/DDBJ databases">
        <authorList>
            <consortium name="Pathogen Informatics"/>
        </authorList>
    </citation>
    <scope>NUCLEOTIDE SEQUENCE [LARGE SCALE GENOMIC DNA]</scope>
    <source>
        <strain evidence="1 2">NCTC12871</strain>
    </source>
</reference>
<sequence length="129" mass="14542">MYLYCNKTDLIRTFGEMEINHIAADDDNAIEKAIADASAEMDLYLASRYKLPLSKGFAVLNRIACDMARYYLYNSLDTESTVYIRYQQRLKQLQGIANGTLALTNEETGDKPSGEAVVFVDVGSKVFHR</sequence>
<evidence type="ECO:0000313" key="2">
    <source>
        <dbReference type="Proteomes" id="UP000279799"/>
    </source>
</evidence>
<dbReference type="Pfam" id="PF07030">
    <property type="entry name" value="Phage_Mu_Gp36"/>
    <property type="match status" value="1"/>
</dbReference>
<dbReference type="EMBL" id="LR134510">
    <property type="protein sequence ID" value="VEJ09745.1"/>
    <property type="molecule type" value="Genomic_DNA"/>
</dbReference>
<dbReference type="RefSeq" id="WP_126599924.1">
    <property type="nucleotide sequence ID" value="NZ_LR134510.1"/>
</dbReference>
<protein>
    <submittedName>
        <fullName evidence="1">Mu-like prophage protein gp36</fullName>
    </submittedName>
</protein>
<dbReference type="AlphaFoldDB" id="A0A448TUZ0"/>
<proteinExistence type="predicted"/>
<dbReference type="Proteomes" id="UP000279799">
    <property type="component" value="Chromosome"/>
</dbReference>